<dbReference type="AlphaFoldDB" id="A0A2S2NE02"/>
<accession>A0A2S2NE02</accession>
<name>A0A2S2NE02_SCHGA</name>
<dbReference type="PANTHER" id="PTHR34153:SF2">
    <property type="entry name" value="SI:CH211-262H13.3-RELATED"/>
    <property type="match status" value="1"/>
</dbReference>
<dbReference type="PANTHER" id="PTHR34153">
    <property type="entry name" value="SI:CH211-262H13.3-RELATED-RELATED"/>
    <property type="match status" value="1"/>
</dbReference>
<sequence>MNTISDLNAFNQKLSEDEIFCHNVINQLTYIGGKHAKAMIKRIMDKLFTNELLQLFSYSGKKGKTKFSDQMICPIIFDAVKKQSKFKNVTQNEMEEVVKYVLA</sequence>
<dbReference type="Pfam" id="PF16064">
    <property type="entry name" value="DUF4806"/>
    <property type="match status" value="1"/>
</dbReference>
<feature type="domain" description="DUF4806" evidence="1">
    <location>
        <begin position="2"/>
        <end position="72"/>
    </location>
</feature>
<proteinExistence type="predicted"/>
<reference evidence="2" key="1">
    <citation type="submission" date="2018-04" db="EMBL/GenBank/DDBJ databases">
        <title>Transcriptome of Schizaphis graminum biotype I.</title>
        <authorList>
            <person name="Scully E.D."/>
            <person name="Geib S.M."/>
            <person name="Palmer N.A."/>
            <person name="Koch K."/>
            <person name="Bradshaw J."/>
            <person name="Heng-Moss T."/>
            <person name="Sarath G."/>
        </authorList>
    </citation>
    <scope>NUCLEOTIDE SEQUENCE</scope>
</reference>
<evidence type="ECO:0000259" key="1">
    <source>
        <dbReference type="Pfam" id="PF16064"/>
    </source>
</evidence>
<gene>
    <name evidence="2" type="ORF">g.113560</name>
</gene>
<dbReference type="EMBL" id="GGMR01002738">
    <property type="protein sequence ID" value="MBY15357.1"/>
    <property type="molecule type" value="Transcribed_RNA"/>
</dbReference>
<dbReference type="InterPro" id="IPR032071">
    <property type="entry name" value="DUF4806"/>
</dbReference>
<organism evidence="2">
    <name type="scientific">Schizaphis graminum</name>
    <name type="common">Green bug aphid</name>
    <dbReference type="NCBI Taxonomy" id="13262"/>
    <lineage>
        <taxon>Eukaryota</taxon>
        <taxon>Metazoa</taxon>
        <taxon>Ecdysozoa</taxon>
        <taxon>Arthropoda</taxon>
        <taxon>Hexapoda</taxon>
        <taxon>Insecta</taxon>
        <taxon>Pterygota</taxon>
        <taxon>Neoptera</taxon>
        <taxon>Paraneoptera</taxon>
        <taxon>Hemiptera</taxon>
        <taxon>Sternorrhyncha</taxon>
        <taxon>Aphidomorpha</taxon>
        <taxon>Aphidoidea</taxon>
        <taxon>Aphididae</taxon>
        <taxon>Aphidini</taxon>
        <taxon>Schizaphis</taxon>
    </lineage>
</organism>
<protein>
    <recommendedName>
        <fullName evidence="1">DUF4806 domain-containing protein</fullName>
    </recommendedName>
</protein>
<evidence type="ECO:0000313" key="2">
    <source>
        <dbReference type="EMBL" id="MBY15357.1"/>
    </source>
</evidence>